<evidence type="ECO:0000256" key="3">
    <source>
        <dbReference type="ARBA" id="ARBA00022729"/>
    </source>
</evidence>
<evidence type="ECO:0000259" key="8">
    <source>
        <dbReference type="Pfam" id="PF18962"/>
    </source>
</evidence>
<dbReference type="RefSeq" id="WP_344714562.1">
    <property type="nucleotide sequence ID" value="NZ_BAABCB010000019.1"/>
</dbReference>
<dbReference type="InterPro" id="IPR036852">
    <property type="entry name" value="Peptidase_S8/S53_dom_sf"/>
</dbReference>
<gene>
    <name evidence="9" type="ORF">GCM10022292_21630</name>
</gene>
<evidence type="ECO:0000256" key="1">
    <source>
        <dbReference type="ARBA" id="ARBA00011073"/>
    </source>
</evidence>
<dbReference type="PANTHER" id="PTHR43399">
    <property type="entry name" value="SUBTILISIN-RELATED"/>
    <property type="match status" value="1"/>
</dbReference>
<evidence type="ECO:0000313" key="9">
    <source>
        <dbReference type="EMBL" id="GAA4244168.1"/>
    </source>
</evidence>
<proteinExistence type="inferred from homology"/>
<dbReference type="CDD" id="cd04842">
    <property type="entry name" value="Peptidases_S8_Kp43_protease"/>
    <property type="match status" value="1"/>
</dbReference>
<evidence type="ECO:0000256" key="2">
    <source>
        <dbReference type="ARBA" id="ARBA00022670"/>
    </source>
</evidence>
<keyword evidence="10" id="KW-1185">Reference proteome</keyword>
<comment type="caution">
    <text evidence="9">The sequence shown here is derived from an EMBL/GenBank/DDBJ whole genome shotgun (WGS) entry which is preliminary data.</text>
</comment>
<dbReference type="Proteomes" id="UP001501682">
    <property type="component" value="Unassembled WGS sequence"/>
</dbReference>
<dbReference type="InterPro" id="IPR051048">
    <property type="entry name" value="Peptidase_S8/S53_subtilisin"/>
</dbReference>
<dbReference type="InterPro" id="IPR008979">
    <property type="entry name" value="Galactose-bd-like_sf"/>
</dbReference>
<dbReference type="Pfam" id="PF00082">
    <property type="entry name" value="Peptidase_S8"/>
    <property type="match status" value="1"/>
</dbReference>
<feature type="domain" description="Peptidase S8/S53" evidence="7">
    <location>
        <begin position="152"/>
        <end position="393"/>
    </location>
</feature>
<dbReference type="InterPro" id="IPR000209">
    <property type="entry name" value="Peptidase_S8/S53_dom"/>
</dbReference>
<dbReference type="InterPro" id="IPR026444">
    <property type="entry name" value="Secre_tail"/>
</dbReference>
<keyword evidence="4" id="KW-0378">Hydrolase</keyword>
<reference evidence="10" key="1">
    <citation type="journal article" date="2019" name="Int. J. Syst. Evol. Microbiol.">
        <title>The Global Catalogue of Microorganisms (GCM) 10K type strain sequencing project: providing services to taxonomists for standard genome sequencing and annotation.</title>
        <authorList>
            <consortium name="The Broad Institute Genomics Platform"/>
            <consortium name="The Broad Institute Genome Sequencing Center for Infectious Disease"/>
            <person name="Wu L."/>
            <person name="Ma J."/>
        </authorList>
    </citation>
    <scope>NUCLEOTIDE SEQUENCE [LARGE SCALE GENOMIC DNA]</scope>
    <source>
        <strain evidence="10">JCM 17633</strain>
    </source>
</reference>
<evidence type="ECO:0000313" key="10">
    <source>
        <dbReference type="Proteomes" id="UP001501682"/>
    </source>
</evidence>
<evidence type="ECO:0000256" key="4">
    <source>
        <dbReference type="ARBA" id="ARBA00022801"/>
    </source>
</evidence>
<comment type="similarity">
    <text evidence="1 6">Belongs to the peptidase S8 family.</text>
</comment>
<name>A0ABP8CW75_9FLAO</name>
<evidence type="ECO:0000259" key="7">
    <source>
        <dbReference type="Pfam" id="PF00082"/>
    </source>
</evidence>
<dbReference type="InterPro" id="IPR023828">
    <property type="entry name" value="Peptidase_S8_Ser-AS"/>
</dbReference>
<keyword evidence="5" id="KW-0720">Serine protease</keyword>
<evidence type="ECO:0000256" key="6">
    <source>
        <dbReference type="PROSITE-ProRule" id="PRU01240"/>
    </source>
</evidence>
<dbReference type="PROSITE" id="PS00138">
    <property type="entry name" value="SUBTILASE_SER"/>
    <property type="match status" value="1"/>
</dbReference>
<evidence type="ECO:0008006" key="11">
    <source>
        <dbReference type="Google" id="ProtNLM"/>
    </source>
</evidence>
<dbReference type="Pfam" id="PF18962">
    <property type="entry name" value="Por_Secre_tail"/>
    <property type="match status" value="1"/>
</dbReference>
<dbReference type="Gene3D" id="2.60.120.380">
    <property type="match status" value="1"/>
</dbReference>
<dbReference type="EMBL" id="BAABCB010000019">
    <property type="protein sequence ID" value="GAA4244168.1"/>
    <property type="molecule type" value="Genomic_DNA"/>
</dbReference>
<organism evidence="9 10">
    <name type="scientific">Winogradskyella damuponensis</name>
    <dbReference type="NCBI Taxonomy" id="943939"/>
    <lineage>
        <taxon>Bacteria</taxon>
        <taxon>Pseudomonadati</taxon>
        <taxon>Bacteroidota</taxon>
        <taxon>Flavobacteriia</taxon>
        <taxon>Flavobacteriales</taxon>
        <taxon>Flavobacteriaceae</taxon>
        <taxon>Winogradskyella</taxon>
    </lineage>
</organism>
<feature type="domain" description="Secretion system C-terminal sorting" evidence="8">
    <location>
        <begin position="558"/>
        <end position="630"/>
    </location>
</feature>
<evidence type="ECO:0000256" key="5">
    <source>
        <dbReference type="ARBA" id="ARBA00022825"/>
    </source>
</evidence>
<keyword evidence="2" id="KW-0645">Protease</keyword>
<dbReference type="Gene3D" id="3.40.50.200">
    <property type="entry name" value="Peptidase S8/S53 domain"/>
    <property type="match status" value="1"/>
</dbReference>
<comment type="caution">
    <text evidence="6">Lacks conserved residue(s) required for the propagation of feature annotation.</text>
</comment>
<dbReference type="InterPro" id="IPR034058">
    <property type="entry name" value="TagA/B/C/D_pept_dom"/>
</dbReference>
<dbReference type="NCBIfam" id="TIGR04183">
    <property type="entry name" value="Por_Secre_tail"/>
    <property type="match status" value="1"/>
</dbReference>
<dbReference type="PANTHER" id="PTHR43399:SF4">
    <property type="entry name" value="CELL WALL-ASSOCIATED PROTEASE"/>
    <property type="match status" value="1"/>
</dbReference>
<protein>
    <recommendedName>
        <fullName evidence="11">Por secretion system C-terminal sorting domain-containing protein</fullName>
    </recommendedName>
</protein>
<sequence length="632" mass="68345">MKKNYLYVAVALISAICTSQTSQEFAKITSKYDKEKTNAVIEYLGLEYQKQKRRVKAYLESLSSEERAKIDENALVDVTPEGELLYIVPTNNHAAITMKVDRLYQGGSLGLDLAGQNMVAGVWEAQNGYPLPFHLDLVGRLTVIDGGGPSTFHATHVTGTIISSGENFIGNLGRGIAYEASALVANSANDSQEMATQAAEGLLVSNHSYGLSAENLSVSAFGAYINSSFNLDLITSNNPYYLPVVSAGNDRDDYVLYNPSQGGYDLLTGFSTSKNSITSAAVQEVLNYTRPSDVIMSTFSNWGPTDDGRIKPDISSQGVDVRSTVETSNTAYGLSSGTSMSAPTITGLLLLLQQHYNDVNSEFMLAATAKGLLLHTADEAGSSPGPDYRFGWGLANGEKAVETITNNGVNSHIEESSINNTETKTFNILATGDEPLKVSISWTEPVGTVINNDENNRTAQLVNDLDVKLTMDGTDYFPWKLSPISPSTGATRNSTNDVDNFEKIKVDNPISNDVYTATITHKGTLSGGSQNYSLVITGGILTDLSVEEQDALKTDIVIYPNPANDIVTIKSRTTSQFKNYKIIDNIGRVALEGNFESNSNTPQINVSQISKGIYHLMVFSETGVFTQKLIKM</sequence>
<accession>A0ABP8CW75</accession>
<dbReference type="SUPFAM" id="SSF49785">
    <property type="entry name" value="Galactose-binding domain-like"/>
    <property type="match status" value="1"/>
</dbReference>
<dbReference type="SUPFAM" id="SSF52743">
    <property type="entry name" value="Subtilisin-like"/>
    <property type="match status" value="1"/>
</dbReference>
<dbReference type="PROSITE" id="PS51892">
    <property type="entry name" value="SUBTILASE"/>
    <property type="match status" value="1"/>
</dbReference>
<keyword evidence="3" id="KW-0732">Signal</keyword>